<dbReference type="EMBL" id="JBBPCO010000002">
    <property type="protein sequence ID" value="MEK8088726.1"/>
    <property type="molecule type" value="Genomic_DNA"/>
</dbReference>
<organism evidence="7 8">
    <name type="scientific">Thermithiobacillus plumbiphilus</name>
    <dbReference type="NCBI Taxonomy" id="1729899"/>
    <lineage>
        <taxon>Bacteria</taxon>
        <taxon>Pseudomonadati</taxon>
        <taxon>Pseudomonadota</taxon>
        <taxon>Acidithiobacillia</taxon>
        <taxon>Acidithiobacillales</taxon>
        <taxon>Thermithiobacillaceae</taxon>
        <taxon>Thermithiobacillus</taxon>
    </lineage>
</organism>
<dbReference type="Pfam" id="PF00589">
    <property type="entry name" value="Phage_integrase"/>
    <property type="match status" value="1"/>
</dbReference>
<keyword evidence="3" id="KW-0238">DNA-binding</keyword>
<evidence type="ECO:0000256" key="2">
    <source>
        <dbReference type="ARBA" id="ARBA00022908"/>
    </source>
</evidence>
<gene>
    <name evidence="7" type="ORF">WOB96_03000</name>
</gene>
<evidence type="ECO:0000313" key="7">
    <source>
        <dbReference type="EMBL" id="MEK8088726.1"/>
    </source>
</evidence>
<protein>
    <submittedName>
        <fullName evidence="7">Site-specific integrase</fullName>
    </submittedName>
</protein>
<dbReference type="SUPFAM" id="SSF56349">
    <property type="entry name" value="DNA breaking-rejoining enzymes"/>
    <property type="match status" value="1"/>
</dbReference>
<dbReference type="InterPro" id="IPR038488">
    <property type="entry name" value="Integrase_DNA-bd_sf"/>
</dbReference>
<dbReference type="Gene3D" id="1.10.150.130">
    <property type="match status" value="1"/>
</dbReference>
<comment type="caution">
    <text evidence="7">The sequence shown here is derived from an EMBL/GenBank/DDBJ whole genome shotgun (WGS) entry which is preliminary data.</text>
</comment>
<name>A0ABU9D719_9PROT</name>
<evidence type="ECO:0000256" key="3">
    <source>
        <dbReference type="ARBA" id="ARBA00023125"/>
    </source>
</evidence>
<dbReference type="InterPro" id="IPR011010">
    <property type="entry name" value="DNA_brk_join_enz"/>
</dbReference>
<evidence type="ECO:0000313" key="8">
    <source>
        <dbReference type="Proteomes" id="UP001446205"/>
    </source>
</evidence>
<dbReference type="Proteomes" id="UP001446205">
    <property type="component" value="Unassembled WGS sequence"/>
</dbReference>
<keyword evidence="2" id="KW-0229">DNA integration</keyword>
<keyword evidence="8" id="KW-1185">Reference proteome</keyword>
<evidence type="ECO:0000256" key="1">
    <source>
        <dbReference type="ARBA" id="ARBA00008857"/>
    </source>
</evidence>
<evidence type="ECO:0000256" key="4">
    <source>
        <dbReference type="ARBA" id="ARBA00023172"/>
    </source>
</evidence>
<dbReference type="InterPro" id="IPR025166">
    <property type="entry name" value="Integrase_DNA_bind_dom"/>
</dbReference>
<dbReference type="InterPro" id="IPR010998">
    <property type="entry name" value="Integrase_recombinase_N"/>
</dbReference>
<dbReference type="InterPro" id="IPR002104">
    <property type="entry name" value="Integrase_catalytic"/>
</dbReference>
<dbReference type="Gene3D" id="1.10.443.10">
    <property type="entry name" value="Intergrase catalytic core"/>
    <property type="match status" value="1"/>
</dbReference>
<dbReference type="InterPro" id="IPR013762">
    <property type="entry name" value="Integrase-like_cat_sf"/>
</dbReference>
<accession>A0ABU9D719</accession>
<dbReference type="PANTHER" id="PTHR30629">
    <property type="entry name" value="PROPHAGE INTEGRASE"/>
    <property type="match status" value="1"/>
</dbReference>
<dbReference type="Pfam" id="PF13356">
    <property type="entry name" value="Arm-DNA-bind_3"/>
    <property type="match status" value="1"/>
</dbReference>
<sequence>MTSKFNFTKSSIDALPIPPKGKRVYHYDTKTPALALCITGTGAKTFYLYRRVSGKPEQIRLGGYPEMSIEQARKQAQTVNGEIAKGMNPADMKREQRKEWTLGDLFEDYMTHHAMPHKRSWKTDRDRFKYLQPWAKRKLSSIRRSDVKTLHAKIGQDNGIYAANRLLALLKTMYNFGIHERDLPFENPAKGVKMFKEEKRERWLGADELPAFFQAVAEESNTDIRDYVLLSLLTGARQGNVVSMRWDELNLLRGVWAIPAAKTKTKDPLVIPLAPEAIEILTLRKATTNDAHVFPGEGRTGHMVEPKAGWARIKQRARLYQLMARVGAAKGWDAQALAEAQAAVEDVEKAIASYRAEAEALGLEQQELGFANLRLHDLRHTLASWQVSMGVSLAITGKSLGHNNVATTARYAHLAIDPIRDAVNMATSAIWAAGGVKPSGDVVKIRQRNKKSSTA</sequence>
<feature type="domain" description="Tyr recombinase" evidence="6">
    <location>
        <begin position="199"/>
        <end position="424"/>
    </location>
</feature>
<dbReference type="PANTHER" id="PTHR30629:SF2">
    <property type="entry name" value="PROPHAGE INTEGRASE INTS-RELATED"/>
    <property type="match status" value="1"/>
</dbReference>
<proteinExistence type="inferred from homology"/>
<comment type="similarity">
    <text evidence="1">Belongs to the 'phage' integrase family.</text>
</comment>
<dbReference type="CDD" id="cd00796">
    <property type="entry name" value="INT_Rci_Hp1_C"/>
    <property type="match status" value="1"/>
</dbReference>
<dbReference type="Gene3D" id="3.30.160.390">
    <property type="entry name" value="Integrase, DNA-binding domain"/>
    <property type="match status" value="1"/>
</dbReference>
<feature type="coiled-coil region" evidence="5">
    <location>
        <begin position="337"/>
        <end position="364"/>
    </location>
</feature>
<dbReference type="InterPro" id="IPR050808">
    <property type="entry name" value="Phage_Integrase"/>
</dbReference>
<dbReference type="PROSITE" id="PS51898">
    <property type="entry name" value="TYR_RECOMBINASE"/>
    <property type="match status" value="1"/>
</dbReference>
<reference evidence="7 8" key="1">
    <citation type="submission" date="2024-04" db="EMBL/GenBank/DDBJ databases">
        <authorList>
            <person name="Abashina T."/>
            <person name="Shaikin A."/>
        </authorList>
    </citation>
    <scope>NUCLEOTIDE SEQUENCE [LARGE SCALE GENOMIC DNA]</scope>
    <source>
        <strain evidence="7 8">AAFK</strain>
    </source>
</reference>
<keyword evidence="5" id="KW-0175">Coiled coil</keyword>
<evidence type="ECO:0000259" key="6">
    <source>
        <dbReference type="PROSITE" id="PS51898"/>
    </source>
</evidence>
<dbReference type="RefSeq" id="WP_341369792.1">
    <property type="nucleotide sequence ID" value="NZ_JBBPCO010000002.1"/>
</dbReference>
<keyword evidence="4" id="KW-0233">DNA recombination</keyword>
<evidence type="ECO:0000256" key="5">
    <source>
        <dbReference type="SAM" id="Coils"/>
    </source>
</evidence>